<evidence type="ECO:0000313" key="3">
    <source>
        <dbReference type="EMBL" id="KAJ7325408.1"/>
    </source>
</evidence>
<dbReference type="InterPro" id="IPR002213">
    <property type="entry name" value="UDP_glucos_trans"/>
</dbReference>
<protein>
    <recommendedName>
        <fullName evidence="5">Glycosyltransferase</fullName>
    </recommendedName>
</protein>
<organism evidence="3 4">
    <name type="scientific">Mycena albidolilacea</name>
    <dbReference type="NCBI Taxonomy" id="1033008"/>
    <lineage>
        <taxon>Eukaryota</taxon>
        <taxon>Fungi</taxon>
        <taxon>Dikarya</taxon>
        <taxon>Basidiomycota</taxon>
        <taxon>Agaricomycotina</taxon>
        <taxon>Agaricomycetes</taxon>
        <taxon>Agaricomycetidae</taxon>
        <taxon>Agaricales</taxon>
        <taxon>Marasmiineae</taxon>
        <taxon>Mycenaceae</taxon>
        <taxon>Mycena</taxon>
    </lineage>
</organism>
<evidence type="ECO:0000313" key="4">
    <source>
        <dbReference type="Proteomes" id="UP001218218"/>
    </source>
</evidence>
<dbReference type="EMBL" id="JARIHO010000044">
    <property type="protein sequence ID" value="KAJ7325408.1"/>
    <property type="molecule type" value="Genomic_DNA"/>
</dbReference>
<comment type="similarity">
    <text evidence="1">Belongs to the UDP-glycosyltransferase family.</text>
</comment>
<dbReference type="GO" id="GO:0035251">
    <property type="term" value="F:UDP-glucosyltransferase activity"/>
    <property type="evidence" value="ECO:0007669"/>
    <property type="project" value="TreeGrafter"/>
</dbReference>
<name>A0AAD6ZJ20_9AGAR</name>
<dbReference type="Proteomes" id="UP001218218">
    <property type="component" value="Unassembled WGS sequence"/>
</dbReference>
<accession>A0AAD6ZJ20</accession>
<evidence type="ECO:0008006" key="5">
    <source>
        <dbReference type="Google" id="ProtNLM"/>
    </source>
</evidence>
<evidence type="ECO:0000256" key="1">
    <source>
        <dbReference type="ARBA" id="ARBA00009995"/>
    </source>
</evidence>
<keyword evidence="2" id="KW-0808">Transferase</keyword>
<reference evidence="3" key="1">
    <citation type="submission" date="2023-03" db="EMBL/GenBank/DDBJ databases">
        <title>Massive genome expansion in bonnet fungi (Mycena s.s.) driven by repeated elements and novel gene families across ecological guilds.</title>
        <authorList>
            <consortium name="Lawrence Berkeley National Laboratory"/>
            <person name="Harder C.B."/>
            <person name="Miyauchi S."/>
            <person name="Viragh M."/>
            <person name="Kuo A."/>
            <person name="Thoen E."/>
            <person name="Andreopoulos B."/>
            <person name="Lu D."/>
            <person name="Skrede I."/>
            <person name="Drula E."/>
            <person name="Henrissat B."/>
            <person name="Morin E."/>
            <person name="Kohler A."/>
            <person name="Barry K."/>
            <person name="LaButti K."/>
            <person name="Morin E."/>
            <person name="Salamov A."/>
            <person name="Lipzen A."/>
            <person name="Mereny Z."/>
            <person name="Hegedus B."/>
            <person name="Baldrian P."/>
            <person name="Stursova M."/>
            <person name="Weitz H."/>
            <person name="Taylor A."/>
            <person name="Grigoriev I.V."/>
            <person name="Nagy L.G."/>
            <person name="Martin F."/>
            <person name="Kauserud H."/>
        </authorList>
    </citation>
    <scope>NUCLEOTIDE SEQUENCE</scope>
    <source>
        <strain evidence="3">CBHHK002</strain>
    </source>
</reference>
<keyword evidence="4" id="KW-1185">Reference proteome</keyword>
<gene>
    <name evidence="3" type="ORF">DFH08DRAFT_968640</name>
</gene>
<sequence length="374" mass="40531">MGSACKTLLWWSCPASSMLHLSEYDFAGIAEEIYADPSRRDGRSLEEIVQQVVEASNGTDKLSGSVITLPGAPDMYDHERQAYAAGRPLAGFVTQGQKLAGAVDGFIVTTSRCLEPVGVPSCREFYAKRGQELFAVGIQPDELYWMDSVAVAPSDERVRAFLDRAVGEYGLESVLYISFGSFFFPVATPQLVEALVDTLLTLEYPFPFIFSLGGQMASLPADLVKRVSASGKGLICDFWVEQRALLQHGAVGWFLTHGGFNSVCESLTQGIPLIIWPVGAEQPINAAFLSAEPNPMAIELFQVRTGPQLGPSLHSNAEITGTVQVASEEFRAAFAAARGARGAILQANAKKMALSLREERVGEASEEVRRLINF</sequence>
<dbReference type="SUPFAM" id="SSF53756">
    <property type="entry name" value="UDP-Glycosyltransferase/glycogen phosphorylase"/>
    <property type="match status" value="1"/>
</dbReference>
<proteinExistence type="inferred from homology"/>
<dbReference type="AlphaFoldDB" id="A0AAD6ZJ20"/>
<comment type="caution">
    <text evidence="3">The sequence shown here is derived from an EMBL/GenBank/DDBJ whole genome shotgun (WGS) entry which is preliminary data.</text>
</comment>
<dbReference type="Gene3D" id="3.40.50.2000">
    <property type="entry name" value="Glycogen Phosphorylase B"/>
    <property type="match status" value="1"/>
</dbReference>
<dbReference type="PANTHER" id="PTHR48047">
    <property type="entry name" value="GLYCOSYLTRANSFERASE"/>
    <property type="match status" value="1"/>
</dbReference>
<dbReference type="Pfam" id="PF00201">
    <property type="entry name" value="UDPGT"/>
    <property type="match status" value="1"/>
</dbReference>
<evidence type="ECO:0000256" key="2">
    <source>
        <dbReference type="ARBA" id="ARBA00022679"/>
    </source>
</evidence>